<dbReference type="Proteomes" id="UP000013165">
    <property type="component" value="Unassembled WGS sequence"/>
</dbReference>
<dbReference type="EMBL" id="APLQ01000011">
    <property type="protein sequence ID" value="ENO14712.1"/>
    <property type="molecule type" value="Genomic_DNA"/>
</dbReference>
<keyword evidence="2" id="KW-1185">Reference proteome</keyword>
<dbReference type="eggNOG" id="COG5589">
    <property type="taxonomic scope" value="Bacteria"/>
</dbReference>
<gene>
    <name evidence="1" type="ORF">J057_05156</name>
</gene>
<evidence type="ECO:0000313" key="2">
    <source>
        <dbReference type="Proteomes" id="UP000013165"/>
    </source>
</evidence>
<dbReference type="AlphaFoldDB" id="N6WUQ3"/>
<accession>N6WUQ3</accession>
<dbReference type="InterPro" id="IPR012659">
    <property type="entry name" value="CHP02444"/>
</dbReference>
<dbReference type="PATRIC" id="fig|626887.3.peg.1019"/>
<organism evidence="1 2">
    <name type="scientific">Marinobacter nanhaiticus D15-8W</name>
    <dbReference type="NCBI Taxonomy" id="626887"/>
    <lineage>
        <taxon>Bacteria</taxon>
        <taxon>Pseudomonadati</taxon>
        <taxon>Pseudomonadota</taxon>
        <taxon>Gammaproteobacteria</taxon>
        <taxon>Pseudomonadales</taxon>
        <taxon>Marinobacteraceae</taxon>
        <taxon>Marinobacter</taxon>
    </lineage>
</organism>
<sequence length="196" mass="21845">MLQCAIPLFRTVMRPPDDLELDNPLWQFALGLWSAPAVAEACLALQGLGWSVSRILTALWLTRLSIEWQGDEAAEVTEWRSHCTETLRGLRQQLAKGTPADRLREQIKQAELQAERVELAWIYKGFHQRGHNVSGFSGYNETLLIRNLRAAAPDGENRSVLEAGMNQLISALHQFSAVQKADPAARTNAKQGSNSQ</sequence>
<protein>
    <submittedName>
        <fullName evidence="1">TIGR02444 family protein</fullName>
    </submittedName>
</protein>
<dbReference type="HOGENOM" id="CLU_1459685_0_0_6"/>
<evidence type="ECO:0000313" key="1">
    <source>
        <dbReference type="EMBL" id="ENO14712.1"/>
    </source>
</evidence>
<dbReference type="STRING" id="626887.J057_05156"/>
<proteinExistence type="predicted"/>
<name>N6WUQ3_9GAMM</name>
<reference evidence="1 2" key="1">
    <citation type="journal article" date="2013" name="Genome Announc.">
        <title>Genome Sequence of the Polycyclic Aromatic Hydrocarbon-Degrading Bacterium Strain Marinobacter nanhaiticus D15-8WT.</title>
        <authorList>
            <person name="Cui Z."/>
            <person name="Gao W."/>
            <person name="Li Q."/>
            <person name="Xu G."/>
            <person name="Zheng L."/>
        </authorList>
    </citation>
    <scope>NUCLEOTIDE SEQUENCE [LARGE SCALE GENOMIC DNA]</scope>
    <source>
        <strain evidence="1 2">D15-8W</strain>
    </source>
</reference>
<comment type="caution">
    <text evidence="1">The sequence shown here is derived from an EMBL/GenBank/DDBJ whole genome shotgun (WGS) entry which is preliminary data.</text>
</comment>
<dbReference type="Pfam" id="PF09523">
    <property type="entry name" value="DUF2390"/>
    <property type="match status" value="1"/>
</dbReference>
<dbReference type="NCBIfam" id="TIGR02444">
    <property type="entry name" value="TIGR02444 family protein"/>
    <property type="match status" value="1"/>
</dbReference>